<dbReference type="STRING" id="105984.A0A427XWK1"/>
<evidence type="ECO:0000313" key="2">
    <source>
        <dbReference type="EMBL" id="RSH83276.1"/>
    </source>
</evidence>
<accession>A0A427XWK1</accession>
<keyword evidence="3" id="KW-1185">Reference proteome</keyword>
<dbReference type="PANTHER" id="PTHR13847">
    <property type="entry name" value="SARCOSINE DEHYDROGENASE-RELATED"/>
    <property type="match status" value="1"/>
</dbReference>
<dbReference type="Gene3D" id="3.50.50.60">
    <property type="entry name" value="FAD/NAD(P)-binding domain"/>
    <property type="match status" value="1"/>
</dbReference>
<organism evidence="2 3">
    <name type="scientific">Apiotrichum porosum</name>
    <dbReference type="NCBI Taxonomy" id="105984"/>
    <lineage>
        <taxon>Eukaryota</taxon>
        <taxon>Fungi</taxon>
        <taxon>Dikarya</taxon>
        <taxon>Basidiomycota</taxon>
        <taxon>Agaricomycotina</taxon>
        <taxon>Tremellomycetes</taxon>
        <taxon>Trichosporonales</taxon>
        <taxon>Trichosporonaceae</taxon>
        <taxon>Apiotrichum</taxon>
    </lineage>
</organism>
<dbReference type="SUPFAM" id="SSF51905">
    <property type="entry name" value="FAD/NAD(P)-binding domain"/>
    <property type="match status" value="1"/>
</dbReference>
<dbReference type="EMBL" id="RSCE01000004">
    <property type="protein sequence ID" value="RSH83276.1"/>
    <property type="molecule type" value="Genomic_DNA"/>
</dbReference>
<dbReference type="Pfam" id="PF01266">
    <property type="entry name" value="DAO"/>
    <property type="match status" value="1"/>
</dbReference>
<feature type="domain" description="FAD dependent oxidoreductase" evidence="1">
    <location>
        <begin position="40"/>
        <end position="430"/>
    </location>
</feature>
<dbReference type="Gene3D" id="3.30.9.10">
    <property type="entry name" value="D-Amino Acid Oxidase, subunit A, domain 2"/>
    <property type="match status" value="1"/>
</dbReference>
<comment type="caution">
    <text evidence="2">The sequence shown here is derived from an EMBL/GenBank/DDBJ whole genome shotgun (WGS) entry which is preliminary data.</text>
</comment>
<gene>
    <name evidence="2" type="ORF">EHS24_006951</name>
</gene>
<proteinExistence type="predicted"/>
<dbReference type="OrthoDB" id="429143at2759"/>
<dbReference type="InterPro" id="IPR006076">
    <property type="entry name" value="FAD-dep_OxRdtase"/>
</dbReference>
<evidence type="ECO:0000259" key="1">
    <source>
        <dbReference type="Pfam" id="PF01266"/>
    </source>
</evidence>
<dbReference type="GO" id="GO:0005737">
    <property type="term" value="C:cytoplasm"/>
    <property type="evidence" value="ECO:0007669"/>
    <property type="project" value="TreeGrafter"/>
</dbReference>
<dbReference type="PANTHER" id="PTHR13847:SF260">
    <property type="entry name" value="FAD DEPENDENT OXIDOREDUCTASE DOMAIN-CONTAINING PROTEIN"/>
    <property type="match status" value="1"/>
</dbReference>
<dbReference type="RefSeq" id="XP_028477228.1">
    <property type="nucleotide sequence ID" value="XM_028622336.1"/>
</dbReference>
<reference evidence="2 3" key="1">
    <citation type="submission" date="2018-11" db="EMBL/GenBank/DDBJ databases">
        <title>Genome sequence of Apiotrichum porosum DSM 27194.</title>
        <authorList>
            <person name="Aliyu H."/>
            <person name="Gorte O."/>
            <person name="Ochsenreither K."/>
        </authorList>
    </citation>
    <scope>NUCLEOTIDE SEQUENCE [LARGE SCALE GENOMIC DNA]</scope>
    <source>
        <strain evidence="2 3">DSM 27194</strain>
    </source>
</reference>
<dbReference type="AlphaFoldDB" id="A0A427XWK1"/>
<dbReference type="InterPro" id="IPR036188">
    <property type="entry name" value="FAD/NAD-bd_sf"/>
</dbReference>
<dbReference type="Proteomes" id="UP000279236">
    <property type="component" value="Unassembled WGS sequence"/>
</dbReference>
<evidence type="ECO:0000313" key="3">
    <source>
        <dbReference type="Proteomes" id="UP000279236"/>
    </source>
</evidence>
<protein>
    <recommendedName>
        <fullName evidence="1">FAD dependent oxidoreductase domain-containing protein</fullName>
    </recommendedName>
</protein>
<sequence length="478" mass="51171">MASPFPQQFTSTVSHWQATNRGPSALWDHGRDAPLPSNVDFLIVGGGITGASLAYQLTRPGGAGVGKHIAVVEAKDLASGATGRNGGHIGPCSWLSFPSLTASLQDGGAGIDAEAALDVIFNEADTLALAAEIVRSENLDVDFWKGHKMEVFTTETGAAKNVAAREAFEKARRASKYANRELEWTLVTDPVEAQRISRTEGALAVNIGTAGSNHPHRLATALMKLAMEARSSKTELYSHTPVLKLSETQGGWAVETTRGSIRAENVVLCTNAWTRHLFPEDMERKTGIAAHVTPFRGHAALVVPPASYSGEDSIQNTFAVENGPYLMATPHSGLVFGVYNSTALAVGLAGWDEIFGVEDDSVVLDSFKDWLVDYCPKGFVEWGDELPGEGVNQMWTGIMAASADQIPLIGAVPGKAGLWAAVAFHGHGMARILTVTQSLAANIKTGEWDSRLPRVFEITEQRLERGRSAAAIPRFQQS</sequence>
<name>A0A427XWK1_9TREE</name>
<dbReference type="GeneID" id="39591494"/>